<feature type="domain" description="GST N-terminal" evidence="2">
    <location>
        <begin position="1"/>
        <end position="84"/>
    </location>
</feature>
<evidence type="ECO:0000259" key="2">
    <source>
        <dbReference type="PROSITE" id="PS50404"/>
    </source>
</evidence>
<name>A0A4S3J8D9_9EURO</name>
<dbReference type="AlphaFoldDB" id="A0A4S3J8D9"/>
<dbReference type="Gene3D" id="1.20.1050.10">
    <property type="match status" value="1"/>
</dbReference>
<evidence type="ECO:0008006" key="8">
    <source>
        <dbReference type="Google" id="ProtNLM"/>
    </source>
</evidence>
<dbReference type="PANTHER" id="PTHR44051">
    <property type="entry name" value="GLUTATHIONE S-TRANSFERASE-RELATED"/>
    <property type="match status" value="1"/>
</dbReference>
<dbReference type="EMBL" id="QUQM01000001">
    <property type="protein sequence ID" value="KAA8649499.1"/>
    <property type="molecule type" value="Genomic_DNA"/>
</dbReference>
<dbReference type="STRING" id="1220188.A0A4S3J8D9"/>
<dbReference type="VEuPathDB" id="FungiDB:EYZ11_010089"/>
<sequence>MPQIKLFYIPDACSLAPHILLHEIGADYEPIRAKLGGGFDAHFREGFTDINPKMRVPVLSLDDQVITELPAVATAISSLAPEAHLMGKTTLDTIRVYEWMNYLSGTLHATGFGLFFRPHRWTKLTDEVSFAGIKERALEKILECFGFIEERLEGVHAVGGAFTAVDTFLYALYRSGMYTGVDMLAYTKYTALVKEVERRPAALAALKIEQIDPKF</sequence>
<feature type="domain" description="GST C-terminal" evidence="3">
    <location>
        <begin position="89"/>
        <end position="215"/>
    </location>
</feature>
<reference evidence="5 6" key="1">
    <citation type="submission" date="2019-03" db="EMBL/GenBank/DDBJ databases">
        <title>The genome sequence of a newly discovered highly antifungal drug resistant Aspergillus species, Aspergillus tanneri NIH 1004.</title>
        <authorList>
            <person name="Mounaud S."/>
            <person name="Singh I."/>
            <person name="Joardar V."/>
            <person name="Pakala S."/>
            <person name="Pakala S."/>
            <person name="Venepally P."/>
            <person name="Hoover J."/>
            <person name="Nierman W."/>
            <person name="Chung J."/>
            <person name="Losada L."/>
        </authorList>
    </citation>
    <scope>NUCLEOTIDE SEQUENCE [LARGE SCALE GENOMIC DNA]</scope>
    <source>
        <strain evidence="5 6">NIH1004</strain>
    </source>
</reference>
<organism evidence="5 6">
    <name type="scientific">Aspergillus tanneri</name>
    <dbReference type="NCBI Taxonomy" id="1220188"/>
    <lineage>
        <taxon>Eukaryota</taxon>
        <taxon>Fungi</taxon>
        <taxon>Dikarya</taxon>
        <taxon>Ascomycota</taxon>
        <taxon>Pezizomycotina</taxon>
        <taxon>Eurotiomycetes</taxon>
        <taxon>Eurotiomycetidae</taxon>
        <taxon>Eurotiales</taxon>
        <taxon>Aspergillaceae</taxon>
        <taxon>Aspergillus</taxon>
        <taxon>Aspergillus subgen. Circumdati</taxon>
    </lineage>
</organism>
<dbReference type="RefSeq" id="XP_033428860.1">
    <property type="nucleotide sequence ID" value="XM_033566865.1"/>
</dbReference>
<dbReference type="Gene3D" id="3.40.30.10">
    <property type="entry name" value="Glutaredoxin"/>
    <property type="match status" value="1"/>
</dbReference>
<dbReference type="EMBL" id="SOSA01000520">
    <property type="protein sequence ID" value="THC90447.1"/>
    <property type="molecule type" value="Genomic_DNA"/>
</dbReference>
<dbReference type="CDD" id="cd03057">
    <property type="entry name" value="GST_N_Beta"/>
    <property type="match status" value="1"/>
</dbReference>
<dbReference type="InterPro" id="IPR036249">
    <property type="entry name" value="Thioredoxin-like_sf"/>
</dbReference>
<comment type="similarity">
    <text evidence="1">Belongs to the GST superfamily.</text>
</comment>
<proteinExistence type="inferred from homology"/>
<dbReference type="PROSITE" id="PS50404">
    <property type="entry name" value="GST_NTER"/>
    <property type="match status" value="1"/>
</dbReference>
<protein>
    <recommendedName>
        <fullName evidence="8">Glutathione S-transferase</fullName>
    </recommendedName>
</protein>
<reference evidence="4 7" key="2">
    <citation type="submission" date="2019-08" db="EMBL/GenBank/DDBJ databases">
        <title>The genome sequence of a newly discovered highly antifungal drug resistant Aspergillus species, Aspergillus tanneri NIH 1004.</title>
        <authorList>
            <person name="Mounaud S."/>
            <person name="Singh I."/>
            <person name="Joardar V."/>
            <person name="Pakala S."/>
            <person name="Pakala S."/>
            <person name="Venepally P."/>
            <person name="Chung J.K."/>
            <person name="Losada L."/>
            <person name="Nierman W.C."/>
        </authorList>
    </citation>
    <scope>NUCLEOTIDE SEQUENCE [LARGE SCALE GENOMIC DNA]</scope>
    <source>
        <strain evidence="4 7">NIH1004</strain>
    </source>
</reference>
<gene>
    <name evidence="4" type="ORF">ATNIH1004_002170</name>
    <name evidence="5" type="ORF">EYZ11_010089</name>
</gene>
<evidence type="ECO:0000256" key="1">
    <source>
        <dbReference type="ARBA" id="ARBA00007409"/>
    </source>
</evidence>
<dbReference type="Pfam" id="PF02798">
    <property type="entry name" value="GST_N"/>
    <property type="match status" value="1"/>
</dbReference>
<dbReference type="PROSITE" id="PS50405">
    <property type="entry name" value="GST_CTER"/>
    <property type="match status" value="1"/>
</dbReference>
<comment type="caution">
    <text evidence="5">The sequence shown here is derived from an EMBL/GenBank/DDBJ whole genome shotgun (WGS) entry which is preliminary data.</text>
</comment>
<evidence type="ECO:0000313" key="6">
    <source>
        <dbReference type="Proteomes" id="UP000308092"/>
    </source>
</evidence>
<evidence type="ECO:0000313" key="7">
    <source>
        <dbReference type="Proteomes" id="UP000324241"/>
    </source>
</evidence>
<dbReference type="InterPro" id="IPR004045">
    <property type="entry name" value="Glutathione_S-Trfase_N"/>
</dbReference>
<dbReference type="OrthoDB" id="2309723at2759"/>
<dbReference type="InterPro" id="IPR036282">
    <property type="entry name" value="Glutathione-S-Trfase_C_sf"/>
</dbReference>
<dbReference type="GeneID" id="54324872"/>
<dbReference type="SUPFAM" id="SSF52833">
    <property type="entry name" value="Thioredoxin-like"/>
    <property type="match status" value="1"/>
</dbReference>
<dbReference type="SUPFAM" id="SSF47616">
    <property type="entry name" value="GST C-terminal domain-like"/>
    <property type="match status" value="1"/>
</dbReference>
<dbReference type="InterPro" id="IPR010987">
    <property type="entry name" value="Glutathione-S-Trfase_C-like"/>
</dbReference>
<dbReference type="PANTHER" id="PTHR44051:SF8">
    <property type="entry name" value="GLUTATHIONE S-TRANSFERASE GSTA"/>
    <property type="match status" value="1"/>
</dbReference>
<dbReference type="Proteomes" id="UP000324241">
    <property type="component" value="Unassembled WGS sequence"/>
</dbReference>
<accession>A0A4S3J8D9</accession>
<evidence type="ECO:0000259" key="3">
    <source>
        <dbReference type="PROSITE" id="PS50405"/>
    </source>
</evidence>
<evidence type="ECO:0000313" key="5">
    <source>
        <dbReference type="EMBL" id="THC90447.1"/>
    </source>
</evidence>
<dbReference type="CDD" id="cd03188">
    <property type="entry name" value="GST_C_Beta"/>
    <property type="match status" value="1"/>
</dbReference>
<evidence type="ECO:0000313" key="4">
    <source>
        <dbReference type="EMBL" id="KAA8649499.1"/>
    </source>
</evidence>
<dbReference type="Proteomes" id="UP000308092">
    <property type="component" value="Unassembled WGS sequence"/>
</dbReference>
<keyword evidence="6" id="KW-1185">Reference proteome</keyword>